<keyword evidence="2" id="KW-0813">Transport</keyword>
<name>A0AAJ1Q6T1_9LACT</name>
<evidence type="ECO:0000256" key="4">
    <source>
        <dbReference type="ARBA" id="ARBA00022692"/>
    </source>
</evidence>
<keyword evidence="3" id="KW-1003">Cell membrane</keyword>
<dbReference type="PANTHER" id="PTHR43266:SF2">
    <property type="entry name" value="MAJOR FACILITATOR SUPERFAMILY (MFS) PROFILE DOMAIN-CONTAINING PROTEIN"/>
    <property type="match status" value="1"/>
</dbReference>
<dbReference type="InterPro" id="IPR036259">
    <property type="entry name" value="MFS_trans_sf"/>
</dbReference>
<keyword evidence="6 7" id="KW-0472">Membrane</keyword>
<feature type="transmembrane region" description="Helical" evidence="7">
    <location>
        <begin position="264"/>
        <end position="286"/>
    </location>
</feature>
<organism evidence="9 10">
    <name type="scientific">Facklamia hominis</name>
    <dbReference type="NCBI Taxonomy" id="178214"/>
    <lineage>
        <taxon>Bacteria</taxon>
        <taxon>Bacillati</taxon>
        <taxon>Bacillota</taxon>
        <taxon>Bacilli</taxon>
        <taxon>Lactobacillales</taxon>
        <taxon>Aerococcaceae</taxon>
        <taxon>Facklamia</taxon>
    </lineage>
</organism>
<feature type="transmembrane region" description="Helical" evidence="7">
    <location>
        <begin position="324"/>
        <end position="345"/>
    </location>
</feature>
<gene>
    <name evidence="9" type="ORF">QP433_06315</name>
</gene>
<feature type="transmembrane region" description="Helical" evidence="7">
    <location>
        <begin position="9"/>
        <end position="30"/>
    </location>
</feature>
<evidence type="ECO:0000256" key="3">
    <source>
        <dbReference type="ARBA" id="ARBA00022475"/>
    </source>
</evidence>
<accession>A0AAJ1Q6T1</accession>
<evidence type="ECO:0000256" key="6">
    <source>
        <dbReference type="ARBA" id="ARBA00023136"/>
    </source>
</evidence>
<dbReference type="PANTHER" id="PTHR43266">
    <property type="entry name" value="MACROLIDE-EFFLUX PROTEIN"/>
    <property type="match status" value="1"/>
</dbReference>
<comment type="subcellular location">
    <subcellularLocation>
        <location evidence="1">Cell membrane</location>
        <topology evidence="1">Multi-pass membrane protein</topology>
    </subcellularLocation>
</comment>
<evidence type="ECO:0000256" key="2">
    <source>
        <dbReference type="ARBA" id="ARBA00022448"/>
    </source>
</evidence>
<dbReference type="GO" id="GO:0022857">
    <property type="term" value="F:transmembrane transporter activity"/>
    <property type="evidence" value="ECO:0007669"/>
    <property type="project" value="InterPro"/>
</dbReference>
<feature type="transmembrane region" description="Helical" evidence="7">
    <location>
        <begin position="84"/>
        <end position="109"/>
    </location>
</feature>
<dbReference type="AlphaFoldDB" id="A0AAJ1Q6T1"/>
<dbReference type="RefSeq" id="WP_285066065.1">
    <property type="nucleotide sequence ID" value="NZ_CAUPDI010000021.1"/>
</dbReference>
<dbReference type="SUPFAM" id="SSF103473">
    <property type="entry name" value="MFS general substrate transporter"/>
    <property type="match status" value="1"/>
</dbReference>
<feature type="transmembrane region" description="Helical" evidence="7">
    <location>
        <begin position="357"/>
        <end position="382"/>
    </location>
</feature>
<feature type="transmembrane region" description="Helical" evidence="7">
    <location>
        <begin position="298"/>
        <end position="318"/>
    </location>
</feature>
<dbReference type="InterPro" id="IPR011701">
    <property type="entry name" value="MFS"/>
</dbReference>
<evidence type="ECO:0000256" key="5">
    <source>
        <dbReference type="ARBA" id="ARBA00022989"/>
    </source>
</evidence>
<dbReference type="Gene3D" id="1.20.1250.20">
    <property type="entry name" value="MFS general substrate transporter like domains"/>
    <property type="match status" value="1"/>
</dbReference>
<dbReference type="Pfam" id="PF07690">
    <property type="entry name" value="MFS_1"/>
    <property type="match status" value="1"/>
</dbReference>
<dbReference type="EMBL" id="JASOOE010000011">
    <property type="protein sequence ID" value="MDK7187590.1"/>
    <property type="molecule type" value="Genomic_DNA"/>
</dbReference>
<keyword evidence="4 7" id="KW-0812">Transmembrane</keyword>
<evidence type="ECO:0000256" key="7">
    <source>
        <dbReference type="SAM" id="Phobius"/>
    </source>
</evidence>
<evidence type="ECO:0000313" key="10">
    <source>
        <dbReference type="Proteomes" id="UP001229251"/>
    </source>
</evidence>
<evidence type="ECO:0000313" key="9">
    <source>
        <dbReference type="EMBL" id="MDK7187590.1"/>
    </source>
</evidence>
<feature type="transmembrane region" description="Helical" evidence="7">
    <location>
        <begin position="172"/>
        <end position="190"/>
    </location>
</feature>
<dbReference type="Proteomes" id="UP001229251">
    <property type="component" value="Unassembled WGS sequence"/>
</dbReference>
<evidence type="ECO:0000256" key="1">
    <source>
        <dbReference type="ARBA" id="ARBA00004651"/>
    </source>
</evidence>
<proteinExistence type="predicted"/>
<evidence type="ECO:0000259" key="8">
    <source>
        <dbReference type="PROSITE" id="PS50850"/>
    </source>
</evidence>
<dbReference type="PROSITE" id="PS50850">
    <property type="entry name" value="MFS"/>
    <property type="match status" value="1"/>
</dbReference>
<dbReference type="InterPro" id="IPR020846">
    <property type="entry name" value="MFS_dom"/>
</dbReference>
<reference evidence="9" key="1">
    <citation type="submission" date="2023-05" db="EMBL/GenBank/DDBJ databases">
        <title>Cataloging the Phylogenetic Diversity of Human Bladder Bacteria.</title>
        <authorList>
            <person name="Du J."/>
        </authorList>
    </citation>
    <scope>NUCLEOTIDE SEQUENCE</scope>
    <source>
        <strain evidence="9">UMB1231</strain>
    </source>
</reference>
<sequence>MKQILSNKLFMSLTLSDLISNFGDSLYYLVMMRYVLDIPQTTLAMSIIYLSEMIPLMTAIFTGDLADRTSNKISAILKTQLLRVGLYLGVAYLMSFEAALYLVLGFSLINLISDLAGQYESSLFIPVSLRVLNNEERESAMGFKQALLQAGQVIFLSSGSIFLLYFSYRQIALINSMTFLLSFLILWRITPQIKRLFIDRPLETDQKESDQDSLNFLKRLKLAYLQFRDLPHMMNILIIVALLNGVLAALNNLLVLSIDQVAGFVIGSATQTIALFPIVLLIGQLIGSLLAMSIFKHLGLYQELFLGALAGVFIYLSLWLGNVYAFFATIFFLALVSGAIGPKFNAYLMNHLPEERISLTMSSIGTLITSGVVIIGGVTVILMNFLSLKLLVVSLFVSMLCLTLYVIYQMIQRRKDLI</sequence>
<feature type="transmembrane region" description="Helical" evidence="7">
    <location>
        <begin position="388"/>
        <end position="408"/>
    </location>
</feature>
<keyword evidence="5 7" id="KW-1133">Transmembrane helix</keyword>
<comment type="caution">
    <text evidence="9">The sequence shown here is derived from an EMBL/GenBank/DDBJ whole genome shotgun (WGS) entry which is preliminary data.</text>
</comment>
<dbReference type="GO" id="GO:0005886">
    <property type="term" value="C:plasma membrane"/>
    <property type="evidence" value="ECO:0007669"/>
    <property type="project" value="UniProtKB-SubCell"/>
</dbReference>
<feature type="domain" description="Major facilitator superfamily (MFS) profile" evidence="8">
    <location>
        <begin position="1"/>
        <end position="415"/>
    </location>
</feature>
<feature type="transmembrane region" description="Helical" evidence="7">
    <location>
        <begin position="42"/>
        <end position="63"/>
    </location>
</feature>
<feature type="transmembrane region" description="Helical" evidence="7">
    <location>
        <begin position="236"/>
        <end position="258"/>
    </location>
</feature>
<protein>
    <submittedName>
        <fullName evidence="9">MFS transporter</fullName>
    </submittedName>
</protein>